<evidence type="ECO:0000259" key="1">
    <source>
        <dbReference type="Pfam" id="PF07238"/>
    </source>
</evidence>
<comment type="caution">
    <text evidence="2">The sequence shown here is derived from an EMBL/GenBank/DDBJ whole genome shotgun (WGS) entry which is preliminary data.</text>
</comment>
<dbReference type="Gene3D" id="2.40.10.220">
    <property type="entry name" value="predicted glycosyltransferase like domains"/>
    <property type="match status" value="1"/>
</dbReference>
<accession>A0ABW2A1W2</accession>
<dbReference type="Proteomes" id="UP001596422">
    <property type="component" value="Unassembled WGS sequence"/>
</dbReference>
<gene>
    <name evidence="2" type="ORF">ACFQDL_16110</name>
</gene>
<dbReference type="EMBL" id="JBHSWE010000001">
    <property type="protein sequence ID" value="MFC6671423.1"/>
    <property type="molecule type" value="Genomic_DNA"/>
</dbReference>
<name>A0ABW2A1W2_9GAMM</name>
<dbReference type="SUPFAM" id="SSF141371">
    <property type="entry name" value="PilZ domain-like"/>
    <property type="match status" value="1"/>
</dbReference>
<protein>
    <submittedName>
        <fullName evidence="2">PilZ domain-containing protein</fullName>
    </submittedName>
</protein>
<sequence length="119" mass="13194">MQADMRLHPRVGVDLPAELEPYGGDSLDVRLINLSVGGVLIEGGEQLDSLLDASRRLKSGTPVEVNLHFGLEAGPVHCHCRLVHMQRLAQNRYQLGMKILSVADDSLELLSRYVESRLH</sequence>
<evidence type="ECO:0000313" key="2">
    <source>
        <dbReference type="EMBL" id="MFC6671423.1"/>
    </source>
</evidence>
<keyword evidence="3" id="KW-1185">Reference proteome</keyword>
<dbReference type="Pfam" id="PF07238">
    <property type="entry name" value="PilZ"/>
    <property type="match status" value="1"/>
</dbReference>
<dbReference type="RefSeq" id="WP_379909933.1">
    <property type="nucleotide sequence ID" value="NZ_JBHSWE010000001.1"/>
</dbReference>
<reference evidence="3" key="1">
    <citation type="journal article" date="2019" name="Int. J. Syst. Evol. Microbiol.">
        <title>The Global Catalogue of Microorganisms (GCM) 10K type strain sequencing project: providing services to taxonomists for standard genome sequencing and annotation.</title>
        <authorList>
            <consortium name="The Broad Institute Genomics Platform"/>
            <consortium name="The Broad Institute Genome Sequencing Center for Infectious Disease"/>
            <person name="Wu L."/>
            <person name="Ma J."/>
        </authorList>
    </citation>
    <scope>NUCLEOTIDE SEQUENCE [LARGE SCALE GENOMIC DNA]</scope>
    <source>
        <strain evidence="3">NBRC 111756</strain>
    </source>
</reference>
<feature type="domain" description="PilZ" evidence="1">
    <location>
        <begin position="6"/>
        <end position="115"/>
    </location>
</feature>
<proteinExistence type="predicted"/>
<organism evidence="2 3">
    <name type="scientific">Marinobacterium aestuariivivens</name>
    <dbReference type="NCBI Taxonomy" id="1698799"/>
    <lineage>
        <taxon>Bacteria</taxon>
        <taxon>Pseudomonadati</taxon>
        <taxon>Pseudomonadota</taxon>
        <taxon>Gammaproteobacteria</taxon>
        <taxon>Oceanospirillales</taxon>
        <taxon>Oceanospirillaceae</taxon>
        <taxon>Marinobacterium</taxon>
    </lineage>
</organism>
<dbReference type="InterPro" id="IPR009875">
    <property type="entry name" value="PilZ_domain"/>
</dbReference>
<evidence type="ECO:0000313" key="3">
    <source>
        <dbReference type="Proteomes" id="UP001596422"/>
    </source>
</evidence>